<accession>A0AAP5LP27</accession>
<protein>
    <submittedName>
        <fullName evidence="1">Uncharacterized protein</fullName>
    </submittedName>
</protein>
<dbReference type="EMBL" id="JAVDTR010000006">
    <property type="protein sequence ID" value="MDR6724053.1"/>
    <property type="molecule type" value="Genomic_DNA"/>
</dbReference>
<comment type="caution">
    <text evidence="1">The sequence shown here is derived from an EMBL/GenBank/DDBJ whole genome shotgun (WGS) entry which is preliminary data.</text>
</comment>
<dbReference type="RefSeq" id="WP_310139863.1">
    <property type="nucleotide sequence ID" value="NZ_JAVDTR010000006.1"/>
</dbReference>
<dbReference type="AlphaFoldDB" id="A0AAP5LP27"/>
<sequence length="43" mass="5077">MYIHKVVDNVYKSVDKYGFLLKMRFYRRLIKPDGLLGVLLNCG</sequence>
<reference evidence="1" key="1">
    <citation type="submission" date="2023-07" db="EMBL/GenBank/DDBJ databases">
        <title>Sorghum-associated microbial communities from plants grown in Nebraska, USA.</title>
        <authorList>
            <person name="Schachtman D."/>
        </authorList>
    </citation>
    <scope>NUCLEOTIDE SEQUENCE</scope>
    <source>
        <strain evidence="1">BE80</strain>
    </source>
</reference>
<evidence type="ECO:0000313" key="1">
    <source>
        <dbReference type="EMBL" id="MDR6724053.1"/>
    </source>
</evidence>
<proteinExistence type="predicted"/>
<evidence type="ECO:0000313" key="2">
    <source>
        <dbReference type="Proteomes" id="UP001254832"/>
    </source>
</evidence>
<organism evidence="1 2">
    <name type="scientific">Paenibacillus amylolyticus</name>
    <dbReference type="NCBI Taxonomy" id="1451"/>
    <lineage>
        <taxon>Bacteria</taxon>
        <taxon>Bacillati</taxon>
        <taxon>Bacillota</taxon>
        <taxon>Bacilli</taxon>
        <taxon>Bacillales</taxon>
        <taxon>Paenibacillaceae</taxon>
        <taxon>Paenibacillus</taxon>
    </lineage>
</organism>
<dbReference type="Proteomes" id="UP001254832">
    <property type="component" value="Unassembled WGS sequence"/>
</dbReference>
<gene>
    <name evidence="1" type="ORF">J2W91_002515</name>
</gene>
<name>A0AAP5LP27_PAEAM</name>